<dbReference type="InterPro" id="IPR032036">
    <property type="entry name" value="DUF5062"/>
</dbReference>
<evidence type="ECO:0000313" key="1">
    <source>
        <dbReference type="EMBL" id="ASK79883.1"/>
    </source>
</evidence>
<reference evidence="1 2" key="1">
    <citation type="journal article" date="2016" name="Int. J. Syst. Evol. Microbiol.">
        <title>Paraphotobacterium marinum gen. nov., sp. nov., a member of the family Vibrionaceae, isolated from surface seawater.</title>
        <authorList>
            <person name="Huang Z."/>
            <person name="Dong C."/>
            <person name="Shao Z."/>
        </authorList>
    </citation>
    <scope>NUCLEOTIDE SEQUENCE [LARGE SCALE GENOMIC DNA]</scope>
    <source>
        <strain evidence="1 2">NSCS20N07D</strain>
    </source>
</reference>
<gene>
    <name evidence="1" type="ORF">CF386_11850</name>
</gene>
<name>A0A220VIW4_9GAMM</name>
<proteinExistence type="predicted"/>
<accession>A0A220VIW4</accession>
<organism evidence="1 2">
    <name type="scientific">Paraphotobacterium marinum</name>
    <dbReference type="NCBI Taxonomy" id="1755811"/>
    <lineage>
        <taxon>Bacteria</taxon>
        <taxon>Pseudomonadati</taxon>
        <taxon>Pseudomonadota</taxon>
        <taxon>Gammaproteobacteria</taxon>
        <taxon>Vibrionales</taxon>
        <taxon>Vibrionaceae</taxon>
        <taxon>Paraphotobacterium</taxon>
    </lineage>
</organism>
<protein>
    <submittedName>
        <fullName evidence="1">DUF5062 domain-containing protein</fullName>
    </submittedName>
</protein>
<dbReference type="RefSeq" id="WP_089074791.1">
    <property type="nucleotide sequence ID" value="NZ_CBCSAM010000003.1"/>
</dbReference>
<dbReference type="EMBL" id="CP022356">
    <property type="protein sequence ID" value="ASK79883.1"/>
    <property type="molecule type" value="Genomic_DNA"/>
</dbReference>
<dbReference type="OrthoDB" id="8547747at2"/>
<keyword evidence="2" id="KW-1185">Reference proteome</keyword>
<dbReference type="Pfam" id="PF16691">
    <property type="entry name" value="DUF5062"/>
    <property type="match status" value="1"/>
</dbReference>
<dbReference type="Gene3D" id="1.20.120.1930">
    <property type="entry name" value="Uncharacterised protein PF16691, DUF5062"/>
    <property type="match status" value="1"/>
</dbReference>
<dbReference type="KEGG" id="pmai:CF386_11850"/>
<dbReference type="InterPro" id="IPR038316">
    <property type="entry name" value="DUF5062_sf"/>
</dbReference>
<dbReference type="Proteomes" id="UP000242175">
    <property type="component" value="Chromosome small"/>
</dbReference>
<dbReference type="AlphaFoldDB" id="A0A220VIW4"/>
<sequence>MKKIKNEAQLLKKALEIGMAYANKRGFESLGSEISTKYKIECIYRLLVTDQQITPLAKDQEDGPHMKNKLILWIKRLLPSDHELLK</sequence>
<evidence type="ECO:0000313" key="2">
    <source>
        <dbReference type="Proteomes" id="UP000242175"/>
    </source>
</evidence>